<gene>
    <name evidence="2" type="ORF">BT63DRAFT_464151</name>
</gene>
<accession>A0A6A6TZQ2</accession>
<evidence type="ECO:0000313" key="2">
    <source>
        <dbReference type="EMBL" id="KAF2664896.1"/>
    </source>
</evidence>
<feature type="signal peptide" evidence="1">
    <location>
        <begin position="1"/>
        <end position="16"/>
    </location>
</feature>
<dbReference type="Proteomes" id="UP000799302">
    <property type="component" value="Unassembled WGS sequence"/>
</dbReference>
<organism evidence="2 3">
    <name type="scientific">Microthyrium microscopicum</name>
    <dbReference type="NCBI Taxonomy" id="703497"/>
    <lineage>
        <taxon>Eukaryota</taxon>
        <taxon>Fungi</taxon>
        <taxon>Dikarya</taxon>
        <taxon>Ascomycota</taxon>
        <taxon>Pezizomycotina</taxon>
        <taxon>Dothideomycetes</taxon>
        <taxon>Dothideomycetes incertae sedis</taxon>
        <taxon>Microthyriales</taxon>
        <taxon>Microthyriaceae</taxon>
        <taxon>Microthyrium</taxon>
    </lineage>
</organism>
<keyword evidence="3" id="KW-1185">Reference proteome</keyword>
<evidence type="ECO:0000313" key="3">
    <source>
        <dbReference type="Proteomes" id="UP000799302"/>
    </source>
</evidence>
<reference evidence="2" key="1">
    <citation type="journal article" date="2020" name="Stud. Mycol.">
        <title>101 Dothideomycetes genomes: a test case for predicting lifestyles and emergence of pathogens.</title>
        <authorList>
            <person name="Haridas S."/>
            <person name="Albert R."/>
            <person name="Binder M."/>
            <person name="Bloem J."/>
            <person name="Labutti K."/>
            <person name="Salamov A."/>
            <person name="Andreopoulos B."/>
            <person name="Baker S."/>
            <person name="Barry K."/>
            <person name="Bills G."/>
            <person name="Bluhm B."/>
            <person name="Cannon C."/>
            <person name="Castanera R."/>
            <person name="Culley D."/>
            <person name="Daum C."/>
            <person name="Ezra D."/>
            <person name="Gonzalez J."/>
            <person name="Henrissat B."/>
            <person name="Kuo A."/>
            <person name="Liang C."/>
            <person name="Lipzen A."/>
            <person name="Lutzoni F."/>
            <person name="Magnuson J."/>
            <person name="Mondo S."/>
            <person name="Nolan M."/>
            <person name="Ohm R."/>
            <person name="Pangilinan J."/>
            <person name="Park H.-J."/>
            <person name="Ramirez L."/>
            <person name="Alfaro M."/>
            <person name="Sun H."/>
            <person name="Tritt A."/>
            <person name="Yoshinaga Y."/>
            <person name="Zwiers L.-H."/>
            <person name="Turgeon B."/>
            <person name="Goodwin S."/>
            <person name="Spatafora J."/>
            <person name="Crous P."/>
            <person name="Grigoriev I."/>
        </authorList>
    </citation>
    <scope>NUCLEOTIDE SEQUENCE</scope>
    <source>
        <strain evidence="2">CBS 115976</strain>
    </source>
</reference>
<dbReference type="OrthoDB" id="10600617at2759"/>
<dbReference type="AlphaFoldDB" id="A0A6A6TZQ2"/>
<protein>
    <submittedName>
        <fullName evidence="2">Uncharacterized protein</fullName>
    </submittedName>
</protein>
<name>A0A6A6TZQ2_9PEZI</name>
<feature type="chain" id="PRO_5025611642" evidence="1">
    <location>
        <begin position="17"/>
        <end position="265"/>
    </location>
</feature>
<dbReference type="EMBL" id="MU004241">
    <property type="protein sequence ID" value="KAF2664896.1"/>
    <property type="molecule type" value="Genomic_DNA"/>
</dbReference>
<sequence length="265" mass="24734">MKFSLLALSAASLAVAAPTILAERQVPATPAPGSPESFQQASSIIGGLAKGLGGSPGGAGIGSILQGLADGIGAAGKSGKSAIVARQVPATPAPGSPESFKQASSIIGGLAKGLGGAPGGAGIGSILQGLADGIGQAGKSAIVARQVPATPAPGSPESFKQASSIIGGLAKGVSGSSIIPGGAEIGKLLQGIADGLAQGATTGKSNIVARQAPAGSPESFAQASSIIGGLAKGVSGSTLIPGGSQIGSMLQGIADGLSQAGKGAH</sequence>
<proteinExistence type="predicted"/>
<keyword evidence="1" id="KW-0732">Signal</keyword>
<evidence type="ECO:0000256" key="1">
    <source>
        <dbReference type="SAM" id="SignalP"/>
    </source>
</evidence>